<dbReference type="AlphaFoldDB" id="A0A0F9KNU6"/>
<protein>
    <recommendedName>
        <fullName evidence="1">Methylmalonyl-CoA mutase alpha/beta chain catalytic domain-containing protein</fullName>
    </recommendedName>
</protein>
<dbReference type="CDD" id="cd03677">
    <property type="entry name" value="MM_CoA_mutase_beta"/>
    <property type="match status" value="1"/>
</dbReference>
<gene>
    <name evidence="2" type="ORF">LCGC14_1305970</name>
</gene>
<evidence type="ECO:0000313" key="2">
    <source>
        <dbReference type="EMBL" id="KKM83769.1"/>
    </source>
</evidence>
<feature type="domain" description="Methylmalonyl-CoA mutase alpha/beta chain catalytic" evidence="1">
    <location>
        <begin position="107"/>
        <end position="423"/>
    </location>
</feature>
<proteinExistence type="predicted"/>
<dbReference type="InterPro" id="IPR006099">
    <property type="entry name" value="MeMalonylCoA_mutase_a/b_cat"/>
</dbReference>
<dbReference type="InterPro" id="IPR016176">
    <property type="entry name" value="Cbl-dep_enz_cat"/>
</dbReference>
<dbReference type="GO" id="GO:0016866">
    <property type="term" value="F:intramolecular transferase activity"/>
    <property type="evidence" value="ECO:0007669"/>
    <property type="project" value="InterPro"/>
</dbReference>
<dbReference type="PANTHER" id="PTHR48101:SF1">
    <property type="entry name" value="METHYLMALONYL-COA MUTASE, LARGE SUBUNIT"/>
    <property type="match status" value="1"/>
</dbReference>
<dbReference type="Gene3D" id="3.20.20.240">
    <property type="entry name" value="Methylmalonyl-CoA mutase"/>
    <property type="match status" value="1"/>
</dbReference>
<organism evidence="2">
    <name type="scientific">marine sediment metagenome</name>
    <dbReference type="NCBI Taxonomy" id="412755"/>
    <lineage>
        <taxon>unclassified sequences</taxon>
        <taxon>metagenomes</taxon>
        <taxon>ecological metagenomes</taxon>
    </lineage>
</organism>
<comment type="caution">
    <text evidence="2">The sequence shown here is derived from an EMBL/GenBank/DDBJ whole genome shotgun (WGS) entry which is preliminary data.</text>
</comment>
<sequence>MIGKKLFDDFSEVSAKAWKQKIQYDLKGADYNDSLVWQSPEGIDVKPFYHADDLSTSNASRPSAPEEWNIGQVIYAGNATMANEKALIAIGRGVECIAFTIPSEEIDIEKLLLGIEIKKIPIHLNMQFLSHRFIQSLVAYTADSENVFYNIDVIGNLARSGNWYFNLKKDFNLFSKIITTDTLHVVQIDVSLYENAGADITQQLGYAMAQANEYLHYFEEKGILKTLKSILFKVAVGSNYFFEIAKLRAIRILWKTLATEYGLHIDCEISAMPSRRNKTIYDYNVNLLRSTMESMAGILGGANTIFNMPYDAIYHKDNEFGERIALNQLVLLKKESYFDKVTNPADGAYYIEKLTAQLAERGLQLFKKVERNGGFLKQLKAHKIQQEIKENALKQEQRFESQEDVLVGSNKFQNQNDKMKQDLEIHPFIKINPRKTIIEPVVERRLAEALEKKRLDNE</sequence>
<dbReference type="SUPFAM" id="SSF51703">
    <property type="entry name" value="Cobalamin (vitamin B12)-dependent enzymes"/>
    <property type="match status" value="1"/>
</dbReference>
<dbReference type="PANTHER" id="PTHR48101">
    <property type="entry name" value="METHYLMALONYL-COA MUTASE, MITOCHONDRIAL-RELATED"/>
    <property type="match status" value="1"/>
</dbReference>
<name>A0A0F9KNU6_9ZZZZ</name>
<dbReference type="Pfam" id="PF01642">
    <property type="entry name" value="MM_CoA_mutase"/>
    <property type="match status" value="1"/>
</dbReference>
<reference evidence="2" key="1">
    <citation type="journal article" date="2015" name="Nature">
        <title>Complex archaea that bridge the gap between prokaryotes and eukaryotes.</title>
        <authorList>
            <person name="Spang A."/>
            <person name="Saw J.H."/>
            <person name="Jorgensen S.L."/>
            <person name="Zaremba-Niedzwiedzka K."/>
            <person name="Martijn J."/>
            <person name="Lind A.E."/>
            <person name="van Eijk R."/>
            <person name="Schleper C."/>
            <person name="Guy L."/>
            <person name="Ettema T.J."/>
        </authorList>
    </citation>
    <scope>NUCLEOTIDE SEQUENCE</scope>
</reference>
<accession>A0A0F9KNU6</accession>
<dbReference type="EMBL" id="LAZR01007666">
    <property type="protein sequence ID" value="KKM83769.1"/>
    <property type="molecule type" value="Genomic_DNA"/>
</dbReference>
<evidence type="ECO:0000259" key="1">
    <source>
        <dbReference type="Pfam" id="PF01642"/>
    </source>
</evidence>
<dbReference type="GO" id="GO:0031419">
    <property type="term" value="F:cobalamin binding"/>
    <property type="evidence" value="ECO:0007669"/>
    <property type="project" value="InterPro"/>
</dbReference>